<dbReference type="AlphaFoldDB" id="A0A1Y1RTF2"/>
<protein>
    <recommendedName>
        <fullName evidence="3">Signal transduction histidine kinase internal region domain-containing protein</fullName>
    </recommendedName>
</protein>
<name>A0A1Y1RTF2_9SPIO</name>
<dbReference type="EMBL" id="MWQY01000029">
    <property type="protein sequence ID" value="ORC30711.1"/>
    <property type="molecule type" value="Genomic_DNA"/>
</dbReference>
<evidence type="ECO:0000313" key="1">
    <source>
        <dbReference type="EMBL" id="ORC30711.1"/>
    </source>
</evidence>
<reference evidence="1 2" key="1">
    <citation type="submission" date="2017-03" db="EMBL/GenBank/DDBJ databases">
        <title>Draft Genome sequence of Marispirochaeta sp. strain JC444.</title>
        <authorList>
            <person name="Shivani Y."/>
            <person name="Subhash Y."/>
            <person name="Sasikala C."/>
            <person name="Ramana C."/>
        </authorList>
    </citation>
    <scope>NUCLEOTIDE SEQUENCE [LARGE SCALE GENOMIC DNA]</scope>
    <source>
        <strain evidence="1 2">JC444</strain>
    </source>
</reference>
<evidence type="ECO:0000313" key="2">
    <source>
        <dbReference type="Proteomes" id="UP000192343"/>
    </source>
</evidence>
<organism evidence="1 2">
    <name type="scientific">Marispirochaeta aestuarii</name>
    <dbReference type="NCBI Taxonomy" id="1963862"/>
    <lineage>
        <taxon>Bacteria</taxon>
        <taxon>Pseudomonadati</taxon>
        <taxon>Spirochaetota</taxon>
        <taxon>Spirochaetia</taxon>
        <taxon>Spirochaetales</taxon>
        <taxon>Spirochaetaceae</taxon>
        <taxon>Marispirochaeta</taxon>
    </lineage>
</organism>
<gene>
    <name evidence="1" type="ORF">B4O97_17895</name>
</gene>
<keyword evidence="2" id="KW-1185">Reference proteome</keyword>
<evidence type="ECO:0008006" key="3">
    <source>
        <dbReference type="Google" id="ProtNLM"/>
    </source>
</evidence>
<dbReference type="RefSeq" id="WP_083052885.1">
    <property type="nucleotide sequence ID" value="NZ_MWQY01000029.1"/>
</dbReference>
<sequence>MSHRIGNSLAGIRAYINLYFSDDMIDKSDGLEKVDDIIQTMTFLNYEFFKNFEQQVINMKSYLNFITIDLAEKYFVPRCNIQLRLFDKEQHIDKALPFGMLYTIMLTNIYMEIRERVEKPTIKITMVDKLNKTDVAISISKKNIFHSVVRERQIIETEIIEALLTQIEGTMIIDQTSVNSITFVL</sequence>
<accession>A0A1Y1RTF2</accession>
<comment type="caution">
    <text evidence="1">The sequence shown here is derived from an EMBL/GenBank/DDBJ whole genome shotgun (WGS) entry which is preliminary data.</text>
</comment>
<proteinExistence type="predicted"/>
<dbReference type="Proteomes" id="UP000192343">
    <property type="component" value="Unassembled WGS sequence"/>
</dbReference>